<comment type="similarity">
    <text evidence="5">Belongs to the RimM family.</text>
</comment>
<dbReference type="HAMAP" id="MF_00014">
    <property type="entry name" value="Ribosome_mat_RimM"/>
    <property type="match status" value="1"/>
</dbReference>
<dbReference type="Gene3D" id="2.40.30.60">
    <property type="entry name" value="RimM"/>
    <property type="match status" value="1"/>
</dbReference>
<dbReference type="NCBIfam" id="TIGR02273">
    <property type="entry name" value="16S_RimM"/>
    <property type="match status" value="1"/>
</dbReference>
<keyword evidence="4 5" id="KW-0143">Chaperone</keyword>
<evidence type="ECO:0000256" key="5">
    <source>
        <dbReference type="HAMAP-Rule" id="MF_00014"/>
    </source>
</evidence>
<dbReference type="InterPro" id="IPR009000">
    <property type="entry name" value="Transl_B-barrel_sf"/>
</dbReference>
<dbReference type="GO" id="GO:0005840">
    <property type="term" value="C:ribosome"/>
    <property type="evidence" value="ECO:0007669"/>
    <property type="project" value="InterPro"/>
</dbReference>
<sequence length="170" mass="19716">MQEYLNVGKIVNTHGIKGEVKIVRITDFDERFELNQQLFIEDEAKKMIPVEIDGHRTHKQFELLHFKGYDNINDVEKFKGALLKVDKKQLEPLENGEFYYHEIIDCDVYTLEGEFLGKVTEILAPGANDVWVVKRQGKKDVLIPYIPQIVKDVKIAEKKITIEVMEGLLD</sequence>
<comment type="domain">
    <text evidence="5">The PRC barrel domain binds ribosomal protein uS19.</text>
</comment>
<evidence type="ECO:0000313" key="9">
    <source>
        <dbReference type="Proteomes" id="UP000252585"/>
    </source>
</evidence>
<dbReference type="InterPro" id="IPR036976">
    <property type="entry name" value="RimM_N_sf"/>
</dbReference>
<dbReference type="GO" id="GO:0006364">
    <property type="term" value="P:rRNA processing"/>
    <property type="evidence" value="ECO:0007669"/>
    <property type="project" value="UniProtKB-UniRule"/>
</dbReference>
<comment type="function">
    <text evidence="5">An accessory protein needed during the final step in the assembly of 30S ribosomal subunit, possibly for assembly of the head region. Essential for efficient processing of 16S rRNA. May be needed both before and after RbfA during the maturation of 16S rRNA. It has affinity for free ribosomal 30S subunits but not for 70S ribosomes.</text>
</comment>
<evidence type="ECO:0000313" key="8">
    <source>
        <dbReference type="EMBL" id="RCW70739.1"/>
    </source>
</evidence>
<evidence type="ECO:0000259" key="7">
    <source>
        <dbReference type="Pfam" id="PF05239"/>
    </source>
</evidence>
<evidence type="ECO:0000256" key="3">
    <source>
        <dbReference type="ARBA" id="ARBA00022552"/>
    </source>
</evidence>
<dbReference type="InterPro" id="IPR002676">
    <property type="entry name" value="RimM_N"/>
</dbReference>
<keyword evidence="3 5" id="KW-0698">rRNA processing</keyword>
<dbReference type="AlphaFoldDB" id="A0A368XTC5"/>
<dbReference type="GO" id="GO:0005737">
    <property type="term" value="C:cytoplasm"/>
    <property type="evidence" value="ECO:0007669"/>
    <property type="project" value="UniProtKB-SubCell"/>
</dbReference>
<dbReference type="GO" id="GO:0042274">
    <property type="term" value="P:ribosomal small subunit biogenesis"/>
    <property type="evidence" value="ECO:0007669"/>
    <property type="project" value="UniProtKB-UniRule"/>
</dbReference>
<dbReference type="InterPro" id="IPR027275">
    <property type="entry name" value="PRC-brl_dom"/>
</dbReference>
<dbReference type="OrthoDB" id="9810331at2"/>
<dbReference type="Proteomes" id="UP000252585">
    <property type="component" value="Unassembled WGS sequence"/>
</dbReference>
<dbReference type="PANTHER" id="PTHR33692">
    <property type="entry name" value="RIBOSOME MATURATION FACTOR RIMM"/>
    <property type="match status" value="1"/>
</dbReference>
<accession>A0A368XTC5</accession>
<comment type="subunit">
    <text evidence="5">Binds ribosomal protein uS19.</text>
</comment>
<feature type="domain" description="RimM N-terminal" evidence="6">
    <location>
        <begin position="7"/>
        <end position="88"/>
    </location>
</feature>
<reference evidence="8 9" key="1">
    <citation type="submission" date="2018-07" db="EMBL/GenBank/DDBJ databases">
        <title>Genomic Encyclopedia of Type Strains, Phase IV (KMG-IV): sequencing the most valuable type-strain genomes for metagenomic binning, comparative biology and taxonomic classification.</title>
        <authorList>
            <person name="Goeker M."/>
        </authorList>
    </citation>
    <scope>NUCLEOTIDE SEQUENCE [LARGE SCALE GENOMIC DNA]</scope>
    <source>
        <strain evidence="8 9">DSM 27696</strain>
    </source>
</reference>
<comment type="subcellular location">
    <subcellularLocation>
        <location evidence="5">Cytoplasm</location>
    </subcellularLocation>
</comment>
<protein>
    <recommendedName>
        <fullName evidence="5">Ribosome maturation factor RimM</fullName>
    </recommendedName>
</protein>
<name>A0A368XTC5_9BACI</name>
<feature type="domain" description="PRC-barrel" evidence="7">
    <location>
        <begin position="96"/>
        <end position="169"/>
    </location>
</feature>
<comment type="caution">
    <text evidence="8">The sequence shown here is derived from an EMBL/GenBank/DDBJ whole genome shotgun (WGS) entry which is preliminary data.</text>
</comment>
<evidence type="ECO:0000256" key="2">
    <source>
        <dbReference type="ARBA" id="ARBA00022517"/>
    </source>
</evidence>
<proteinExistence type="inferred from homology"/>
<keyword evidence="1 5" id="KW-0963">Cytoplasm</keyword>
<dbReference type="Gene3D" id="2.30.30.240">
    <property type="entry name" value="PRC-barrel domain"/>
    <property type="match status" value="1"/>
</dbReference>
<dbReference type="Pfam" id="PF05239">
    <property type="entry name" value="PRC"/>
    <property type="match status" value="1"/>
</dbReference>
<evidence type="ECO:0000256" key="1">
    <source>
        <dbReference type="ARBA" id="ARBA00022490"/>
    </source>
</evidence>
<evidence type="ECO:0000259" key="6">
    <source>
        <dbReference type="Pfam" id="PF01782"/>
    </source>
</evidence>
<dbReference type="InterPro" id="IPR011033">
    <property type="entry name" value="PRC_barrel-like_sf"/>
</dbReference>
<dbReference type="RefSeq" id="WP_114352731.1">
    <property type="nucleotide sequence ID" value="NZ_QPJJ01000006.1"/>
</dbReference>
<keyword evidence="2 5" id="KW-0690">Ribosome biogenesis</keyword>
<evidence type="ECO:0000256" key="4">
    <source>
        <dbReference type="ARBA" id="ARBA00023186"/>
    </source>
</evidence>
<organism evidence="8 9">
    <name type="scientific">Saliterribacillus persicus</name>
    <dbReference type="NCBI Taxonomy" id="930114"/>
    <lineage>
        <taxon>Bacteria</taxon>
        <taxon>Bacillati</taxon>
        <taxon>Bacillota</taxon>
        <taxon>Bacilli</taxon>
        <taxon>Bacillales</taxon>
        <taxon>Bacillaceae</taxon>
        <taxon>Saliterribacillus</taxon>
    </lineage>
</organism>
<dbReference type="Pfam" id="PF01782">
    <property type="entry name" value="RimM"/>
    <property type="match status" value="1"/>
</dbReference>
<dbReference type="SUPFAM" id="SSF50346">
    <property type="entry name" value="PRC-barrel domain"/>
    <property type="match status" value="1"/>
</dbReference>
<keyword evidence="9" id="KW-1185">Reference proteome</keyword>
<gene>
    <name evidence="5" type="primary">rimM</name>
    <name evidence="8" type="ORF">DFR57_106136</name>
</gene>
<dbReference type="SUPFAM" id="SSF50447">
    <property type="entry name" value="Translation proteins"/>
    <property type="match status" value="1"/>
</dbReference>
<dbReference type="GO" id="GO:0043022">
    <property type="term" value="F:ribosome binding"/>
    <property type="evidence" value="ECO:0007669"/>
    <property type="project" value="InterPro"/>
</dbReference>
<dbReference type="InterPro" id="IPR011961">
    <property type="entry name" value="RimM"/>
</dbReference>
<dbReference type="PANTHER" id="PTHR33692:SF1">
    <property type="entry name" value="RIBOSOME MATURATION FACTOR RIMM"/>
    <property type="match status" value="1"/>
</dbReference>
<dbReference type="EMBL" id="QPJJ01000006">
    <property type="protein sequence ID" value="RCW70739.1"/>
    <property type="molecule type" value="Genomic_DNA"/>
</dbReference>